<feature type="region of interest" description="Disordered" evidence="9">
    <location>
        <begin position="596"/>
        <end position="743"/>
    </location>
</feature>
<protein>
    <recommendedName>
        <fullName evidence="5">Pre-rRNA-processing protein RIX1</fullName>
    </recommendedName>
</protein>
<reference evidence="12" key="1">
    <citation type="submission" date="2016-05" db="EMBL/GenBank/DDBJ databases">
        <title>Comparative genomics of biotechnologically important yeasts.</title>
        <authorList>
            <consortium name="DOE Joint Genome Institute"/>
            <person name="Riley R."/>
            <person name="Haridas S."/>
            <person name="Wolfe K.H."/>
            <person name="Lopes M.R."/>
            <person name="Hittinger C.T."/>
            <person name="Goker M."/>
            <person name="Salamov A."/>
            <person name="Wisecaver J."/>
            <person name="Long T.M."/>
            <person name="Aerts A.L."/>
            <person name="Barry K."/>
            <person name="Choi C."/>
            <person name="Clum A."/>
            <person name="Coughlan A.Y."/>
            <person name="Deshpande S."/>
            <person name="Douglass A.P."/>
            <person name="Hanson S.J."/>
            <person name="Klenk H.-P."/>
            <person name="Labutti K."/>
            <person name="Lapidus A."/>
            <person name="Lindquist E."/>
            <person name="Lipzen A."/>
            <person name="Meier-Kolthoff J.P."/>
            <person name="Ohm R.A."/>
            <person name="Otillar R.P."/>
            <person name="Pangilinan J."/>
            <person name="Peng Y."/>
            <person name="Rokas A."/>
            <person name="Rosa C.A."/>
            <person name="Scheuner C."/>
            <person name="Sibirny A.A."/>
            <person name="Slot J.C."/>
            <person name="Stielow J.B."/>
            <person name="Sun H."/>
            <person name="Kurtzman C.P."/>
            <person name="Blackwell M."/>
            <person name="Grigoriev I.V."/>
            <person name="Jeffries T.W."/>
        </authorList>
    </citation>
    <scope>NUCLEOTIDE SEQUENCE [LARGE SCALE GENOMIC DNA]</scope>
    <source>
        <strain evidence="12">NRRL Y-1933</strain>
    </source>
</reference>
<evidence type="ECO:0000256" key="5">
    <source>
        <dbReference type="ARBA" id="ARBA00021502"/>
    </source>
</evidence>
<feature type="compositionally biased region" description="Polar residues" evidence="9">
    <location>
        <begin position="636"/>
        <end position="649"/>
    </location>
</feature>
<comment type="function">
    <text evidence="1">Component of the RIX1 complex required for processing of ITS2 sequences from 35S pre-rRNA and the nucleoplasmic transit of the pre-60S ribosomal subunits. Regulates pre-60S association of the critical remodeling factor MDN1.</text>
</comment>
<dbReference type="Pfam" id="PF08167">
    <property type="entry name" value="RIX1"/>
    <property type="match status" value="1"/>
</dbReference>
<sequence length="743" mass="84588">MLLPLPVILKELESSPSSVVPILYTLHYDKQLLETISKPDSKHLVSRTLNLARSNNVYNRWCGINVIKVLSRNYAILSSDGSHFINQLLTILETHNGRTDPKILSSTVDCLNHLCDQIRGKPTLTREILTPKLPSIISLYIEKIDFQPHLLTTSLYQLIKHHPTTFRPFGNKLKGRLLEICNNKGYTTFPSNLKDIIKKTIATLPAIEKTDPEDKWLLDVNNLIKEIAQVLFIYKEFLNVNEDDDLLKIFKALPQDADESSNLFPPLKVDVNDYLSILHISTRIEALLDLLNGYLTTETQFGVKIPIGNIVILNEAVCSINTRFVHFKRELRDEALRKLIETSLVINQRNSVKLLSSLPFSFKGNMVLHLTNILSFLETLIPFKNRKINYPELLVHEEFMCELLSCVEKYLSLLKEYNDNSVLIRFIEVALFLVEPRYINNGQGSDTKKNKQNQQQNGKKHKKGKKNQSAVPLADILSHQHLFKDSVPDATIKAVRQFLSSIITKVNLPPTQYYKIMRYIIIEAVQIQKLNYDSSVPNELKTLLINSVLYPSNEKVSLLPLVSAIIGDDPLLSVFNNPRFPPLPKFIPKVIDEIEDDEEEEQDEEEQEQDEGKPAAKRESEDNAETNDVKRPKVDNSISGTGYNANDDTSAPEIPRDEVEIKQDTHHDKLFTNTQIDPDQIIQFAQPKAEILKSEPVPEKDTTEKPVIETKVTETQVVTQAVEDDDGSDFEMPQLDADDSDDE</sequence>
<feature type="domain" description="Pre-rRNA-processing protein RIX1 N-terminal" evidence="10">
    <location>
        <begin position="5"/>
        <end position="182"/>
    </location>
</feature>
<evidence type="ECO:0000256" key="3">
    <source>
        <dbReference type="ARBA" id="ARBA00010511"/>
    </source>
</evidence>
<dbReference type="GO" id="GO:0006364">
    <property type="term" value="P:rRNA processing"/>
    <property type="evidence" value="ECO:0007669"/>
    <property type="project" value="UniProtKB-KW"/>
</dbReference>
<dbReference type="OrthoDB" id="20900at2759"/>
<dbReference type="PANTHER" id="PTHR34105:SF1">
    <property type="entry name" value="PROLINE-, GLUTAMIC ACID- AND LEUCINE-RICH PROTEIN 1"/>
    <property type="match status" value="1"/>
</dbReference>
<dbReference type="RefSeq" id="XP_020078880.1">
    <property type="nucleotide sequence ID" value="XM_020222448.1"/>
</dbReference>
<keyword evidence="8" id="KW-0539">Nucleus</keyword>
<dbReference type="SUPFAM" id="SSF48371">
    <property type="entry name" value="ARM repeat"/>
    <property type="match status" value="1"/>
</dbReference>
<dbReference type="GO" id="GO:0005634">
    <property type="term" value="C:nucleus"/>
    <property type="evidence" value="ECO:0007669"/>
    <property type="project" value="UniProtKB-SubCell"/>
</dbReference>
<gene>
    <name evidence="11" type="ORF">HYPBUDRAFT_159640</name>
</gene>
<feature type="region of interest" description="Disordered" evidence="9">
    <location>
        <begin position="443"/>
        <end position="468"/>
    </location>
</feature>
<keyword evidence="7" id="KW-0698">rRNA processing</keyword>
<organism evidence="11 12">
    <name type="scientific">Hyphopichia burtonii NRRL Y-1933</name>
    <dbReference type="NCBI Taxonomy" id="984485"/>
    <lineage>
        <taxon>Eukaryota</taxon>
        <taxon>Fungi</taxon>
        <taxon>Dikarya</taxon>
        <taxon>Ascomycota</taxon>
        <taxon>Saccharomycotina</taxon>
        <taxon>Pichiomycetes</taxon>
        <taxon>Debaryomycetaceae</taxon>
        <taxon>Hyphopichia</taxon>
    </lineage>
</organism>
<evidence type="ECO:0000256" key="1">
    <source>
        <dbReference type="ARBA" id="ARBA00003770"/>
    </source>
</evidence>
<dbReference type="EMBL" id="KV454538">
    <property type="protein sequence ID" value="ODV69813.1"/>
    <property type="molecule type" value="Genomic_DNA"/>
</dbReference>
<proteinExistence type="inferred from homology"/>
<evidence type="ECO:0000259" key="10">
    <source>
        <dbReference type="Pfam" id="PF08167"/>
    </source>
</evidence>
<evidence type="ECO:0000256" key="4">
    <source>
        <dbReference type="ARBA" id="ARBA00011141"/>
    </source>
</evidence>
<evidence type="ECO:0000256" key="9">
    <source>
        <dbReference type="SAM" id="MobiDB-lite"/>
    </source>
</evidence>
<evidence type="ECO:0000313" key="12">
    <source>
        <dbReference type="Proteomes" id="UP000095085"/>
    </source>
</evidence>
<evidence type="ECO:0000313" key="11">
    <source>
        <dbReference type="EMBL" id="ODV69813.1"/>
    </source>
</evidence>
<evidence type="ECO:0000256" key="6">
    <source>
        <dbReference type="ARBA" id="ARBA00022517"/>
    </source>
</evidence>
<feature type="compositionally biased region" description="Basic and acidic residues" evidence="9">
    <location>
        <begin position="654"/>
        <end position="670"/>
    </location>
</feature>
<evidence type="ECO:0000256" key="2">
    <source>
        <dbReference type="ARBA" id="ARBA00004123"/>
    </source>
</evidence>
<dbReference type="InterPro" id="IPR012583">
    <property type="entry name" value="RIX1_N"/>
</dbReference>
<comment type="subcellular location">
    <subcellularLocation>
        <location evidence="2">Nucleus</location>
    </subcellularLocation>
</comment>
<dbReference type="InterPro" id="IPR016024">
    <property type="entry name" value="ARM-type_fold"/>
</dbReference>
<accession>A0A1E4RRB0</accession>
<name>A0A1E4RRB0_9ASCO</name>
<dbReference type="AlphaFoldDB" id="A0A1E4RRB0"/>
<dbReference type="STRING" id="984485.A0A1E4RRB0"/>
<dbReference type="GeneID" id="30996997"/>
<dbReference type="PANTHER" id="PTHR34105">
    <property type="entry name" value="PROLINE-, GLUTAMIC ACID- AND LEUCINE-RICH PROTEIN 1"/>
    <property type="match status" value="1"/>
</dbReference>
<comment type="subunit">
    <text evidence="4">Component of the RIX1 complex, composed of IPI1, RIX1/IPI2 and IPI3 in a 1:2:2 stoichiometry. The complex interacts (via RIX1) with MDN1 (via its hexameric AAA ATPase ring) and the pre-60S ribosome particles.</text>
</comment>
<keyword evidence="12" id="KW-1185">Reference proteome</keyword>
<comment type="similarity">
    <text evidence="3">Belongs to the RIX1/PELP1 family.</text>
</comment>
<keyword evidence="6" id="KW-0690">Ribosome biogenesis</keyword>
<dbReference type="Proteomes" id="UP000095085">
    <property type="component" value="Unassembled WGS sequence"/>
</dbReference>
<feature type="compositionally biased region" description="Basic and acidic residues" evidence="9">
    <location>
        <begin position="610"/>
        <end position="634"/>
    </location>
</feature>
<evidence type="ECO:0000256" key="7">
    <source>
        <dbReference type="ARBA" id="ARBA00022552"/>
    </source>
</evidence>
<evidence type="ECO:0000256" key="8">
    <source>
        <dbReference type="ARBA" id="ARBA00023242"/>
    </source>
</evidence>
<feature type="compositionally biased region" description="Basic and acidic residues" evidence="9">
    <location>
        <begin position="690"/>
        <end position="712"/>
    </location>
</feature>
<feature type="compositionally biased region" description="Acidic residues" evidence="9">
    <location>
        <begin position="596"/>
        <end position="609"/>
    </location>
</feature>